<evidence type="ECO:0000313" key="2">
    <source>
        <dbReference type="Proteomes" id="UP000028135"/>
    </source>
</evidence>
<gene>
    <name evidence="1" type="ORF">AL00_16045</name>
</gene>
<evidence type="ECO:0000313" key="1">
    <source>
        <dbReference type="EMBL" id="KER35475.1"/>
    </source>
</evidence>
<accession>A0A8E0WQP3</accession>
<sequence>MLAITPSALPATDTWPSIWSDVNLWRGRAMDEFARAEAAVSEALLLLSEVPGRGEPVSLPHLVGQRFAALGELVSENGAFAAEGKGVAKSLAEWNLHHTFRSLLCHGTATVTVDHRGRWHLVLKMLTFRSGEAVRESMVIDEEEAAERLTALHASRQRLEGRLRGMTAGICR</sequence>
<name>A0A8E0WQP3_9SPHN</name>
<comment type="caution">
    <text evidence="1">The sequence shown here is derived from an EMBL/GenBank/DDBJ whole genome shotgun (WGS) entry which is preliminary data.</text>
</comment>
<protein>
    <submittedName>
        <fullName evidence="1">Uncharacterized protein</fullName>
    </submittedName>
</protein>
<reference evidence="1 2" key="1">
    <citation type="submission" date="2014-05" db="EMBL/GenBank/DDBJ databases">
        <title>Genome Announcement of Sphingobium lucknowense F2.</title>
        <authorList>
            <person name="Lal R."/>
            <person name="Negi V."/>
            <person name="Lata P."/>
            <person name="Sangwan N."/>
            <person name="Gupta S.K."/>
            <person name="Rao D.L.N."/>
            <person name="Das S."/>
        </authorList>
    </citation>
    <scope>NUCLEOTIDE SEQUENCE [LARGE SCALE GENOMIC DNA]</scope>
    <source>
        <strain evidence="1 2">F2</strain>
    </source>
</reference>
<dbReference type="Proteomes" id="UP000028135">
    <property type="component" value="Unassembled WGS sequence"/>
</dbReference>
<organism evidence="1 2">
    <name type="scientific">Sphingobium indicum F2</name>
    <dbReference type="NCBI Taxonomy" id="1450518"/>
    <lineage>
        <taxon>Bacteria</taxon>
        <taxon>Pseudomonadati</taxon>
        <taxon>Pseudomonadota</taxon>
        <taxon>Alphaproteobacteria</taxon>
        <taxon>Sphingomonadales</taxon>
        <taxon>Sphingomonadaceae</taxon>
        <taxon>Sphingobium</taxon>
    </lineage>
</organism>
<proteinExistence type="predicted"/>
<dbReference type="AlphaFoldDB" id="A0A8E0WQP3"/>
<dbReference type="EMBL" id="JANF02000073">
    <property type="protein sequence ID" value="KER35475.1"/>
    <property type="molecule type" value="Genomic_DNA"/>
</dbReference>